<gene>
    <name evidence="4" type="ORF">A8926_6219</name>
</gene>
<keyword evidence="3" id="KW-0732">Signal</keyword>
<dbReference type="SUPFAM" id="SSF51004">
    <property type="entry name" value="C-terminal (heme d1) domain of cytochrome cd1-nitrite reductase"/>
    <property type="match status" value="1"/>
</dbReference>
<accession>A0A2N3Y5H1</accession>
<evidence type="ECO:0000313" key="5">
    <source>
        <dbReference type="Proteomes" id="UP000233786"/>
    </source>
</evidence>
<dbReference type="EMBL" id="PJNB01000001">
    <property type="protein sequence ID" value="PKW18154.1"/>
    <property type="molecule type" value="Genomic_DNA"/>
</dbReference>
<comment type="caution">
    <text evidence="4">The sequence shown here is derived from an EMBL/GenBank/DDBJ whole genome shotgun (WGS) entry which is preliminary data.</text>
</comment>
<dbReference type="PANTHER" id="PTHR47197:SF3">
    <property type="entry name" value="DIHYDRO-HEME D1 DEHYDROGENASE"/>
    <property type="match status" value="1"/>
</dbReference>
<feature type="signal peptide" evidence="3">
    <location>
        <begin position="1"/>
        <end position="33"/>
    </location>
</feature>
<evidence type="ECO:0000256" key="1">
    <source>
        <dbReference type="SAM" id="MobiDB-lite"/>
    </source>
</evidence>
<dbReference type="InterPro" id="IPR015943">
    <property type="entry name" value="WD40/YVTN_repeat-like_dom_sf"/>
</dbReference>
<evidence type="ECO:0000256" key="3">
    <source>
        <dbReference type="SAM" id="SignalP"/>
    </source>
</evidence>
<organism evidence="4 5">
    <name type="scientific">Saccharopolyspora spinosa</name>
    <dbReference type="NCBI Taxonomy" id="60894"/>
    <lineage>
        <taxon>Bacteria</taxon>
        <taxon>Bacillati</taxon>
        <taxon>Actinomycetota</taxon>
        <taxon>Actinomycetes</taxon>
        <taxon>Pseudonocardiales</taxon>
        <taxon>Pseudonocardiaceae</taxon>
        <taxon>Saccharopolyspora</taxon>
    </lineage>
</organism>
<reference evidence="4" key="1">
    <citation type="submission" date="2017-12" db="EMBL/GenBank/DDBJ databases">
        <title>Sequencing the genomes of 1000 Actinobacteria strains.</title>
        <authorList>
            <person name="Klenk H.-P."/>
        </authorList>
    </citation>
    <scope>NUCLEOTIDE SEQUENCE [LARGE SCALE GENOMIC DNA]</scope>
    <source>
        <strain evidence="4">DSM 44228</strain>
    </source>
</reference>
<keyword evidence="2" id="KW-1133">Transmembrane helix</keyword>
<dbReference type="AlphaFoldDB" id="A0A2N3Y5H1"/>
<evidence type="ECO:0000313" key="4">
    <source>
        <dbReference type="EMBL" id="PKW18154.1"/>
    </source>
</evidence>
<feature type="chain" id="PRO_5014872146" evidence="3">
    <location>
        <begin position="34"/>
        <end position="395"/>
    </location>
</feature>
<dbReference type="Proteomes" id="UP000233786">
    <property type="component" value="Unassembled WGS sequence"/>
</dbReference>
<dbReference type="Gene3D" id="2.130.10.10">
    <property type="entry name" value="YVTN repeat-like/Quinoprotein amine dehydrogenase"/>
    <property type="match status" value="1"/>
</dbReference>
<keyword evidence="2" id="KW-0812">Transmembrane</keyword>
<sequence length="395" mass="41737">MTLLRRIRPPSPQCRYFAVLALVASTTVRSAWASATALSTALKRMAGMRSAHGAAWRRARWTLSSIGAFVAVLVVALAAACSPAPTTVALPLRAVGEVELPGSSSRFDYASLDSERGLLFAAHLGAGEVVEIDVRAHRVVRVIPNVPQAHGVLVVPALHRVYATATGSNAMVTIDEETGQVINQTPTGAYPDGLAFDPRRNAVWTTDERGGSETVIDASSGTARGTVTLGGEVGNVAYDPVADQMLVDVQARDELAVIDPTKLTVTRTIPLHGCDHDHGLALDPPQRLAFVACDGNDELLTVDIDTGAVAATAPVGHQPDVLAYDPSARRLYVAAKSGWLTVLDQHDHQLEVRGSGHLADNAHVVTVDPTTHHSYYPVPSGTSGHPALLEREPVG</sequence>
<dbReference type="InterPro" id="IPR051200">
    <property type="entry name" value="Host-pathogen_enzymatic-act"/>
</dbReference>
<protein>
    <submittedName>
        <fullName evidence="4">YVTN family beta-propeller protein</fullName>
    </submittedName>
</protein>
<dbReference type="STRING" id="994479.GCA_000194155_06867"/>
<dbReference type="PANTHER" id="PTHR47197">
    <property type="entry name" value="PROTEIN NIRF"/>
    <property type="match status" value="1"/>
</dbReference>
<name>A0A2N3Y5H1_SACSN</name>
<feature type="transmembrane region" description="Helical" evidence="2">
    <location>
        <begin position="61"/>
        <end position="81"/>
    </location>
</feature>
<proteinExistence type="predicted"/>
<evidence type="ECO:0000256" key="2">
    <source>
        <dbReference type="SAM" id="Phobius"/>
    </source>
</evidence>
<dbReference type="InterPro" id="IPR011048">
    <property type="entry name" value="Haem_d1_sf"/>
</dbReference>
<feature type="region of interest" description="Disordered" evidence="1">
    <location>
        <begin position="374"/>
        <end position="395"/>
    </location>
</feature>
<keyword evidence="2" id="KW-0472">Membrane</keyword>
<keyword evidence="5" id="KW-1185">Reference proteome</keyword>